<keyword evidence="4" id="KW-0274">FAD</keyword>
<dbReference type="EMBL" id="JAMQOL010000003">
    <property type="protein sequence ID" value="MCM4076389.1"/>
    <property type="molecule type" value="Genomic_DNA"/>
</dbReference>
<proteinExistence type="predicted"/>
<dbReference type="PROSITE" id="PS51379">
    <property type="entry name" value="4FE4S_FER_2"/>
    <property type="match status" value="1"/>
</dbReference>
<dbReference type="InterPro" id="IPR004017">
    <property type="entry name" value="Cys_rich_dom"/>
</dbReference>
<keyword evidence="11" id="KW-1185">Reference proteome</keyword>
<feature type="domain" description="4Fe-4S ferredoxin-type" evidence="8">
    <location>
        <begin position="577"/>
        <end position="607"/>
    </location>
</feature>
<dbReference type="PROSITE" id="PS51387">
    <property type="entry name" value="FAD_PCMH"/>
    <property type="match status" value="1"/>
</dbReference>
<dbReference type="InterPro" id="IPR036318">
    <property type="entry name" value="FAD-bd_PCMH-like_sf"/>
</dbReference>
<dbReference type="Pfam" id="PF02913">
    <property type="entry name" value="FAD-oxidase_C"/>
    <property type="match status" value="1"/>
</dbReference>
<evidence type="ECO:0000256" key="6">
    <source>
        <dbReference type="ARBA" id="ARBA00023004"/>
    </source>
</evidence>
<feature type="domain" description="FAD-binding PCMH-type" evidence="9">
    <location>
        <begin position="32"/>
        <end position="245"/>
    </location>
</feature>
<dbReference type="InterPro" id="IPR016166">
    <property type="entry name" value="FAD-bd_PCMH"/>
</dbReference>
<dbReference type="InterPro" id="IPR006094">
    <property type="entry name" value="Oxid_FAD_bind_N"/>
</dbReference>
<dbReference type="InterPro" id="IPR004113">
    <property type="entry name" value="FAD-bd_oxidored_4_C"/>
</dbReference>
<dbReference type="Pfam" id="PF02754">
    <property type="entry name" value="CCG"/>
    <property type="match status" value="1"/>
</dbReference>
<keyword evidence="5" id="KW-0560">Oxidoreductase</keyword>
<evidence type="ECO:0000256" key="7">
    <source>
        <dbReference type="ARBA" id="ARBA00023014"/>
    </source>
</evidence>
<reference evidence="10 11" key="1">
    <citation type="submission" date="2022-06" db="EMBL/GenBank/DDBJ databases">
        <title>Actinoplanes abujensis sp. nov., isolated from Nigerian arid soil.</title>
        <authorList>
            <person name="Ding P."/>
        </authorList>
    </citation>
    <scope>NUCLEOTIDE SEQUENCE [LARGE SCALE GENOMIC DNA]</scope>
    <source>
        <strain evidence="11">TRM88002</strain>
    </source>
</reference>
<dbReference type="InterPro" id="IPR016171">
    <property type="entry name" value="Vanillyl_alc_oxidase_C-sub2"/>
</dbReference>
<dbReference type="Gene3D" id="3.30.465.10">
    <property type="match status" value="1"/>
</dbReference>
<dbReference type="PROSITE" id="PS00198">
    <property type="entry name" value="4FE4S_FER_1"/>
    <property type="match status" value="1"/>
</dbReference>
<dbReference type="Gene3D" id="1.10.45.10">
    <property type="entry name" value="Vanillyl-alcohol Oxidase, Chain A, domain 4"/>
    <property type="match status" value="1"/>
</dbReference>
<evidence type="ECO:0000256" key="1">
    <source>
        <dbReference type="ARBA" id="ARBA00001974"/>
    </source>
</evidence>
<dbReference type="RefSeq" id="WP_251796296.1">
    <property type="nucleotide sequence ID" value="NZ_JAMQOL010000003.1"/>
</dbReference>
<dbReference type="InterPro" id="IPR017900">
    <property type="entry name" value="4Fe4S_Fe_S_CS"/>
</dbReference>
<evidence type="ECO:0000256" key="5">
    <source>
        <dbReference type="ARBA" id="ARBA00023002"/>
    </source>
</evidence>
<protein>
    <submittedName>
        <fullName evidence="10">FAD-binding oxidoreductase</fullName>
    </submittedName>
</protein>
<dbReference type="Gene3D" id="3.30.70.2740">
    <property type="match status" value="1"/>
</dbReference>
<evidence type="ECO:0000256" key="4">
    <source>
        <dbReference type="ARBA" id="ARBA00022827"/>
    </source>
</evidence>
<keyword evidence="7" id="KW-0411">Iron-sulfur</keyword>
<evidence type="ECO:0000313" key="10">
    <source>
        <dbReference type="EMBL" id="MCM4076389.1"/>
    </source>
</evidence>
<evidence type="ECO:0000259" key="8">
    <source>
        <dbReference type="PROSITE" id="PS51379"/>
    </source>
</evidence>
<organism evidence="10 11">
    <name type="scientific">Paractinoplanes hotanensis</name>
    <dbReference type="NCBI Taxonomy" id="2906497"/>
    <lineage>
        <taxon>Bacteria</taxon>
        <taxon>Bacillati</taxon>
        <taxon>Actinomycetota</taxon>
        <taxon>Actinomycetes</taxon>
        <taxon>Micromonosporales</taxon>
        <taxon>Micromonosporaceae</taxon>
        <taxon>Paractinoplanes</taxon>
    </lineage>
</organism>
<dbReference type="Pfam" id="PF13183">
    <property type="entry name" value="Fer4_8"/>
    <property type="match status" value="1"/>
</dbReference>
<comment type="caution">
    <text evidence="10">The sequence shown here is derived from an EMBL/GenBank/DDBJ whole genome shotgun (WGS) entry which is preliminary data.</text>
</comment>
<evidence type="ECO:0000259" key="9">
    <source>
        <dbReference type="PROSITE" id="PS51387"/>
    </source>
</evidence>
<sequence>MSDVVAALEKAGLEVRADAGTRGMYASDASLYRIPPLAVVRPRHVDEVAAALAVARATGTPFTSRGAGTSVAGNAVGRGIVLDFSRHLNRVLEVDPAARTAVVEPGTVHAVLQKAVMPHGVRFGPDPSTHPRCTIGGMIGNNACGSRSLAYGRTSDNVAGLELLTADGASLSTTAPQGPVVEGLKAVVGKHLATARTEFDRFGRQVSGYAVQHLLPERFDLTQAMVGSEGTLAVITRATVKLVVDSPVRVVVVLGFRDIVAAGEASPAVVAYGPTSCEGLDSRLLDVLRARRGPDAVPPLPRGGAWLFVELAGDELGEVESRARKLAGDGIADDALVVTDPATQARLWRIREDGAGLAGRAPSDRPAWPGWEDAAVPPARLGAYLARFDELVATYGMTSAPFGHFGDGCMHVRLDFPLDQPGGTKVMREFLVDAAKLVGEFGGSLSGEHGDGRARSELLPHMYSPDALALFAGIKRAFDPGNLLNPGVLVDPDPVDADVRPAGHFPVKGLALAYPHDGGDLAQAVHRCTGVGKCRADNSAAHGVMCPSYLATREEKDSTRGRARVLQEVVRGELSWSDPSVHDSLDLCLSCKGCASDCPTGIDMATYKSEVLHQTYRGRLRPRSHYTLGKLPFWARLAGWTPRLANLGTRLPGIRTLALWVAGVDKRRSVPAFARRPFRRTFRPASSERRPVILFADSFSDAFSPEVAEATVRVLRAAGYEPRLPSGSVCCGLTWITTGQLDSAKKILSRTVTALAPDARDGIPIVGIEPSCTAVLRSDVHELLPGSDDAAVVASSVRTLAELLAETPGWTPPDLSGVTVVAQPHCHHHAVLGWKADADLLASTGAQVQRLAGCCGLAGNFGVEIGHYDVSVAVAEQNLLPALDAAPGAVVLADGFSCRTQVADLRDRPAVHLAQLLDRTSG</sequence>
<evidence type="ECO:0000256" key="2">
    <source>
        <dbReference type="ARBA" id="ARBA00022630"/>
    </source>
</evidence>
<dbReference type="PANTHER" id="PTHR11748:SF119">
    <property type="entry name" value="D-2-HYDROXYGLUTARATE DEHYDROGENASE"/>
    <property type="match status" value="1"/>
</dbReference>
<keyword evidence="6" id="KW-0408">Iron</keyword>
<dbReference type="Proteomes" id="UP001523216">
    <property type="component" value="Unassembled WGS sequence"/>
</dbReference>
<accession>A0ABT0XRI9</accession>
<dbReference type="InterPro" id="IPR016169">
    <property type="entry name" value="FAD-bd_PCMH_sub2"/>
</dbReference>
<dbReference type="InterPro" id="IPR016164">
    <property type="entry name" value="FAD-linked_Oxase-like_C"/>
</dbReference>
<comment type="cofactor">
    <cofactor evidence="1">
        <name>FAD</name>
        <dbReference type="ChEBI" id="CHEBI:57692"/>
    </cofactor>
</comment>
<dbReference type="PANTHER" id="PTHR11748">
    <property type="entry name" value="D-LACTATE DEHYDROGENASE"/>
    <property type="match status" value="1"/>
</dbReference>
<evidence type="ECO:0000256" key="3">
    <source>
        <dbReference type="ARBA" id="ARBA00022723"/>
    </source>
</evidence>
<keyword evidence="3" id="KW-0479">Metal-binding</keyword>
<dbReference type="SUPFAM" id="SSF56176">
    <property type="entry name" value="FAD-binding/transporter-associated domain-like"/>
    <property type="match status" value="1"/>
</dbReference>
<dbReference type="Pfam" id="PF01565">
    <property type="entry name" value="FAD_binding_4"/>
    <property type="match status" value="1"/>
</dbReference>
<dbReference type="SUPFAM" id="SSF46548">
    <property type="entry name" value="alpha-helical ferredoxin"/>
    <property type="match status" value="1"/>
</dbReference>
<dbReference type="SUPFAM" id="SSF55103">
    <property type="entry name" value="FAD-linked oxidases, C-terminal domain"/>
    <property type="match status" value="1"/>
</dbReference>
<dbReference type="InterPro" id="IPR017896">
    <property type="entry name" value="4Fe4S_Fe-S-bd"/>
</dbReference>
<gene>
    <name evidence="10" type="ORF">LXN57_02290</name>
</gene>
<evidence type="ECO:0000313" key="11">
    <source>
        <dbReference type="Proteomes" id="UP001523216"/>
    </source>
</evidence>
<keyword evidence="2" id="KW-0285">Flavoprotein</keyword>
<name>A0ABT0XRI9_9ACTN</name>